<proteinExistence type="predicted"/>
<evidence type="ECO:0000256" key="1">
    <source>
        <dbReference type="SAM" id="SignalP"/>
    </source>
</evidence>
<reference evidence="2 3" key="1">
    <citation type="submission" date="2016-06" db="EMBL/GenBank/DDBJ databases">
        <title>Complete genome sequence of a saline-alkali tolerant type strain Dietzia timorensis ID05-A0528T.</title>
        <authorList>
            <person name="Wu X."/>
        </authorList>
    </citation>
    <scope>NUCLEOTIDE SEQUENCE [LARGE SCALE GENOMIC DNA]</scope>
    <source>
        <strain evidence="2 3">ID05-A0528</strain>
    </source>
</reference>
<dbReference type="STRING" id="499555.BJL86_0116"/>
<dbReference type="Proteomes" id="UP000186104">
    <property type="component" value="Chromosome"/>
</dbReference>
<feature type="signal peptide" evidence="1">
    <location>
        <begin position="1"/>
        <end position="18"/>
    </location>
</feature>
<evidence type="ECO:0000313" key="3">
    <source>
        <dbReference type="Proteomes" id="UP000186104"/>
    </source>
</evidence>
<dbReference type="AlphaFoldDB" id="A0A173LI08"/>
<name>A0A173LI08_9ACTN</name>
<sequence length="247" mass="25196">MGSVIRMFGGALGGVALAAGLFAGAGAPVAGAQPADTSACAKSQTKEFSWPGSAGTPYFLTKEVIGEDTVAPGGQITYRTTVRGGGALIDRIEDFHPQGFELVSARESVWKLVGGQRWTDVTDAVRKDSTENSVYKTSAGWTTAGEARVSLETTYKVPEDAEPGSTLNSGAGFSAIRINGDKVANPIDTCVTVREPNAVENVTGSLDGLGLGSLTSGSTSSATISSDPAGFVSDIINGVDLSKVLGS</sequence>
<evidence type="ECO:0000313" key="2">
    <source>
        <dbReference type="EMBL" id="ANI90927.1"/>
    </source>
</evidence>
<organism evidence="2 3">
    <name type="scientific">Dietzia timorensis</name>
    <dbReference type="NCBI Taxonomy" id="499555"/>
    <lineage>
        <taxon>Bacteria</taxon>
        <taxon>Bacillati</taxon>
        <taxon>Actinomycetota</taxon>
        <taxon>Actinomycetes</taxon>
        <taxon>Mycobacteriales</taxon>
        <taxon>Dietziaceae</taxon>
        <taxon>Dietzia</taxon>
    </lineage>
</organism>
<dbReference type="EMBL" id="CP015961">
    <property type="protein sequence ID" value="ANI90927.1"/>
    <property type="molecule type" value="Genomic_DNA"/>
</dbReference>
<protein>
    <recommendedName>
        <fullName evidence="4">Secreted protein</fullName>
    </recommendedName>
</protein>
<accession>A0A173LI08</accession>
<keyword evidence="3" id="KW-1185">Reference proteome</keyword>
<evidence type="ECO:0008006" key="4">
    <source>
        <dbReference type="Google" id="ProtNLM"/>
    </source>
</evidence>
<feature type="chain" id="PRO_5039616164" description="Secreted protein" evidence="1">
    <location>
        <begin position="19"/>
        <end position="247"/>
    </location>
</feature>
<dbReference type="KEGG" id="dtm:BJL86_0116"/>
<keyword evidence="1" id="KW-0732">Signal</keyword>
<dbReference type="RefSeq" id="WP_067473645.1">
    <property type="nucleotide sequence ID" value="NZ_CP015961.1"/>
</dbReference>
<gene>
    <name evidence="2" type="ORF">BJL86_0116</name>
</gene>
<dbReference type="OrthoDB" id="4457497at2"/>